<sequence>MYSPEPNSVLEDKAIPYMVRESAIGKGRQSS</sequence>
<evidence type="ECO:0000313" key="2">
    <source>
        <dbReference type="Proteomes" id="UP000593561"/>
    </source>
</evidence>
<name>A0A7J8TC35_GOSDV</name>
<accession>A0A7J8TC35</accession>
<reference evidence="1 2" key="1">
    <citation type="journal article" date="2019" name="Genome Biol. Evol.">
        <title>Insights into the evolution of the New World diploid cottons (Gossypium, subgenus Houzingenia) based on genome sequencing.</title>
        <authorList>
            <person name="Grover C.E."/>
            <person name="Arick M.A. 2nd"/>
            <person name="Thrash A."/>
            <person name="Conover J.L."/>
            <person name="Sanders W.S."/>
            <person name="Peterson D.G."/>
            <person name="Frelichowski J.E."/>
            <person name="Scheffler J.A."/>
            <person name="Scheffler B.E."/>
            <person name="Wendel J.F."/>
        </authorList>
    </citation>
    <scope>NUCLEOTIDE SEQUENCE [LARGE SCALE GENOMIC DNA]</scope>
    <source>
        <strain evidence="1">27</strain>
        <tissue evidence="1">Leaf</tissue>
    </source>
</reference>
<keyword evidence="2" id="KW-1185">Reference proteome</keyword>
<dbReference type="Proteomes" id="UP000593561">
    <property type="component" value="Unassembled WGS sequence"/>
</dbReference>
<dbReference type="AlphaFoldDB" id="A0A7J8TC35"/>
<comment type="caution">
    <text evidence="1">The sequence shown here is derived from an EMBL/GenBank/DDBJ whole genome shotgun (WGS) entry which is preliminary data.</text>
</comment>
<organism evidence="1 2">
    <name type="scientific">Gossypium davidsonii</name>
    <name type="common">Davidson's cotton</name>
    <name type="synonym">Gossypium klotzschianum subsp. davidsonii</name>
    <dbReference type="NCBI Taxonomy" id="34287"/>
    <lineage>
        <taxon>Eukaryota</taxon>
        <taxon>Viridiplantae</taxon>
        <taxon>Streptophyta</taxon>
        <taxon>Embryophyta</taxon>
        <taxon>Tracheophyta</taxon>
        <taxon>Spermatophyta</taxon>
        <taxon>Magnoliopsida</taxon>
        <taxon>eudicotyledons</taxon>
        <taxon>Gunneridae</taxon>
        <taxon>Pentapetalae</taxon>
        <taxon>rosids</taxon>
        <taxon>malvids</taxon>
        <taxon>Malvales</taxon>
        <taxon>Malvaceae</taxon>
        <taxon>Malvoideae</taxon>
        <taxon>Gossypium</taxon>
    </lineage>
</organism>
<gene>
    <name evidence="1" type="ORF">Godav_021897</name>
</gene>
<dbReference type="EMBL" id="JABFAC010242924">
    <property type="protein sequence ID" value="MBA0635712.1"/>
    <property type="molecule type" value="Genomic_DNA"/>
</dbReference>
<proteinExistence type="predicted"/>
<protein>
    <submittedName>
        <fullName evidence="1">Uncharacterized protein</fullName>
    </submittedName>
</protein>
<evidence type="ECO:0000313" key="1">
    <source>
        <dbReference type="EMBL" id="MBA0635712.1"/>
    </source>
</evidence>